<reference evidence="2 3" key="1">
    <citation type="journal article" date="2018" name="PLoS Pathog.">
        <title>Evolution of structural diversity of trichothecenes, a family of toxins produced by plant pathogenic and entomopathogenic fungi.</title>
        <authorList>
            <person name="Proctor R.H."/>
            <person name="McCormick S.P."/>
            <person name="Kim H.S."/>
            <person name="Cardoza R.E."/>
            <person name="Stanley A.M."/>
            <person name="Lindo L."/>
            <person name="Kelly A."/>
            <person name="Brown D.W."/>
            <person name="Lee T."/>
            <person name="Vaughan M.M."/>
            <person name="Alexander N.J."/>
            <person name="Busman M."/>
            <person name="Gutierrez S."/>
        </authorList>
    </citation>
    <scope>NUCLEOTIDE SEQUENCE [LARGE SCALE GENOMIC DNA]</scope>
    <source>
        <strain evidence="2 3">NRRL 13405</strain>
    </source>
</reference>
<evidence type="ECO:0000313" key="2">
    <source>
        <dbReference type="EMBL" id="RFN55719.1"/>
    </source>
</evidence>
<keyword evidence="3" id="KW-1185">Reference proteome</keyword>
<name>A0A395N7S0_9HYPO</name>
<dbReference type="Proteomes" id="UP000265631">
    <property type="component" value="Unassembled WGS sequence"/>
</dbReference>
<accession>A0A395N7S0</accession>
<dbReference type="EMBL" id="PXXK01000002">
    <property type="protein sequence ID" value="RFN55719.1"/>
    <property type="molecule type" value="Genomic_DNA"/>
</dbReference>
<evidence type="ECO:0000313" key="3">
    <source>
        <dbReference type="Proteomes" id="UP000265631"/>
    </source>
</evidence>
<proteinExistence type="predicted"/>
<comment type="caution">
    <text evidence="2">The sequence shown here is derived from an EMBL/GenBank/DDBJ whole genome shotgun (WGS) entry which is preliminary data.</text>
</comment>
<feature type="region of interest" description="Disordered" evidence="1">
    <location>
        <begin position="33"/>
        <end position="63"/>
    </location>
</feature>
<organism evidence="2 3">
    <name type="scientific">Fusarium flagelliforme</name>
    <dbReference type="NCBI Taxonomy" id="2675880"/>
    <lineage>
        <taxon>Eukaryota</taxon>
        <taxon>Fungi</taxon>
        <taxon>Dikarya</taxon>
        <taxon>Ascomycota</taxon>
        <taxon>Pezizomycotina</taxon>
        <taxon>Sordariomycetes</taxon>
        <taxon>Hypocreomycetidae</taxon>
        <taxon>Hypocreales</taxon>
        <taxon>Nectriaceae</taxon>
        <taxon>Fusarium</taxon>
        <taxon>Fusarium incarnatum-equiseti species complex</taxon>
    </lineage>
</organism>
<evidence type="ECO:0000256" key="1">
    <source>
        <dbReference type="SAM" id="MobiDB-lite"/>
    </source>
</evidence>
<protein>
    <submittedName>
        <fullName evidence="2">Uncharacterized protein</fullName>
    </submittedName>
</protein>
<gene>
    <name evidence="2" type="ORF">FIE12Z_54</name>
</gene>
<sequence>MLPLLQPDHKVLLLTSSEYDYFLPARNQPAAPVLPDVPSSLPINPKKPRLNGPGNDDVDSDDDELAGLASLSKLHPSLFVQSKIKELPSLPLGEVAAGSPPAALRGPYPVTTPLTYISGPPIINQMHTV</sequence>
<dbReference type="AlphaFoldDB" id="A0A395N7S0"/>